<organism evidence="1">
    <name type="scientific">marine metagenome</name>
    <dbReference type="NCBI Taxonomy" id="408172"/>
    <lineage>
        <taxon>unclassified sequences</taxon>
        <taxon>metagenomes</taxon>
        <taxon>ecological metagenomes</taxon>
    </lineage>
</organism>
<sequence>MSTDRILDYELSCIGGLEDVVVDELQAALGGRVHGLRVERGEGGRLYFRT</sequence>
<gene>
    <name evidence="1" type="ORF">METZ01_LOCUS494637</name>
</gene>
<evidence type="ECO:0000313" key="1">
    <source>
        <dbReference type="EMBL" id="SVE41783.1"/>
    </source>
</evidence>
<protein>
    <submittedName>
        <fullName evidence="1">Uncharacterized protein</fullName>
    </submittedName>
</protein>
<feature type="non-terminal residue" evidence="1">
    <location>
        <position position="50"/>
    </location>
</feature>
<reference evidence="1" key="1">
    <citation type="submission" date="2018-05" db="EMBL/GenBank/DDBJ databases">
        <authorList>
            <person name="Lanie J.A."/>
            <person name="Ng W.-L."/>
            <person name="Kazmierczak K.M."/>
            <person name="Andrzejewski T.M."/>
            <person name="Davidsen T.M."/>
            <person name="Wayne K.J."/>
            <person name="Tettelin H."/>
            <person name="Glass J.I."/>
            <person name="Rusch D."/>
            <person name="Podicherti R."/>
            <person name="Tsui H.-C.T."/>
            <person name="Winkler M.E."/>
        </authorList>
    </citation>
    <scope>NUCLEOTIDE SEQUENCE</scope>
</reference>
<accession>A0A383DBT0</accession>
<name>A0A383DBT0_9ZZZZ</name>
<dbReference type="AlphaFoldDB" id="A0A383DBT0"/>
<dbReference type="EMBL" id="UINC01215878">
    <property type="protein sequence ID" value="SVE41783.1"/>
    <property type="molecule type" value="Genomic_DNA"/>
</dbReference>
<proteinExistence type="predicted"/>